<dbReference type="InterPro" id="IPR000859">
    <property type="entry name" value="CUB_dom"/>
</dbReference>
<dbReference type="InterPro" id="IPR035914">
    <property type="entry name" value="Sperma_CUB_dom_sf"/>
</dbReference>
<evidence type="ECO:0000256" key="1">
    <source>
        <dbReference type="ARBA" id="ARBA00023157"/>
    </source>
</evidence>
<dbReference type="Gene3D" id="2.60.120.290">
    <property type="entry name" value="Spermadhesin, CUB domain"/>
    <property type="match status" value="1"/>
</dbReference>
<proteinExistence type="predicted"/>
<dbReference type="Pfam" id="PF00431">
    <property type="entry name" value="CUB"/>
    <property type="match status" value="1"/>
</dbReference>
<evidence type="ECO:0000313" key="6">
    <source>
        <dbReference type="Proteomes" id="UP001432322"/>
    </source>
</evidence>
<protein>
    <recommendedName>
        <fullName evidence="7">CUB domain-containing protein</fullName>
    </recommendedName>
</protein>
<comment type="caution">
    <text evidence="2">Lacks conserved residue(s) required for the propagation of feature annotation.</text>
</comment>
<dbReference type="AlphaFoldDB" id="A0AAV5V172"/>
<dbReference type="EMBL" id="BTSY01000001">
    <property type="protein sequence ID" value="GMT12178.1"/>
    <property type="molecule type" value="Genomic_DNA"/>
</dbReference>
<dbReference type="SUPFAM" id="SSF49854">
    <property type="entry name" value="Spermadhesin, CUB domain"/>
    <property type="match status" value="1"/>
</dbReference>
<evidence type="ECO:0000259" key="3">
    <source>
        <dbReference type="PROSITE" id="PS01180"/>
    </source>
</evidence>
<dbReference type="Pfam" id="PF00059">
    <property type="entry name" value="Lectin_C"/>
    <property type="match status" value="2"/>
</dbReference>
<dbReference type="SMART" id="SM00042">
    <property type="entry name" value="CUB"/>
    <property type="match status" value="1"/>
</dbReference>
<feature type="domain" description="C-type lectin" evidence="4">
    <location>
        <begin position="24"/>
        <end position="133"/>
    </location>
</feature>
<dbReference type="PANTHER" id="PTHR22991">
    <property type="entry name" value="PROTEIN CBG13490"/>
    <property type="match status" value="1"/>
</dbReference>
<name>A0AAV5V172_9BILA</name>
<evidence type="ECO:0000259" key="4">
    <source>
        <dbReference type="PROSITE" id="PS50041"/>
    </source>
</evidence>
<comment type="caution">
    <text evidence="5">The sequence shown here is derived from an EMBL/GenBank/DDBJ whole genome shotgun (WGS) entry which is preliminary data.</text>
</comment>
<evidence type="ECO:0000256" key="2">
    <source>
        <dbReference type="PROSITE-ProRule" id="PRU00059"/>
    </source>
</evidence>
<keyword evidence="6" id="KW-1185">Reference proteome</keyword>
<dbReference type="PROSITE" id="PS50041">
    <property type="entry name" value="C_TYPE_LECTIN_2"/>
    <property type="match status" value="2"/>
</dbReference>
<sequence length="407" mass="45310">MPFQKAIFAWRRVAACSNGFETLMDGRCFSFTKYATESITYADAKQYCEDNGARLPAIHSKEEEKWMMSFVEKSYGSRFSFYLGLTCNGDAQEFVWPDGSFAKFVDFEKGGTECYDATKSTVFYTSQRITWKENSDGNQEVDMIVCEEVADSDDQCGDFDLTDSGPSPTCYSVHKSLATWREAEANCTQKNAFLAVINSQGLNEYIKDKALSSGLIDGLHIGLSLYSNNNFTWADGSNITYDNFANGFPNALFGKCVAMETEFIGGKWMNTDCSNVRLPYFCTKKPFDLSNPKPAGCPEDAQYSPGNEIFSPGYPTPSGVSTCEYVLIDTIVGTKAMIEISFFESNLCCDTLTIYDGIFRNTVLKTISGYHPESIRVTANSNAMRLVWNATSGVKVRGFKAKMFSTF</sequence>
<feature type="domain" description="CUB" evidence="3">
    <location>
        <begin position="297"/>
        <end position="406"/>
    </location>
</feature>
<dbReference type="InterPro" id="IPR050976">
    <property type="entry name" value="Snaclec"/>
</dbReference>
<dbReference type="SUPFAM" id="SSF56436">
    <property type="entry name" value="C-type lectin-like"/>
    <property type="match status" value="2"/>
</dbReference>
<dbReference type="Gene3D" id="3.10.100.10">
    <property type="entry name" value="Mannose-Binding Protein A, subunit A"/>
    <property type="match status" value="2"/>
</dbReference>
<dbReference type="PANTHER" id="PTHR22991:SF40">
    <property type="entry name" value="PROTEIN CBG13490"/>
    <property type="match status" value="1"/>
</dbReference>
<evidence type="ECO:0008006" key="7">
    <source>
        <dbReference type="Google" id="ProtNLM"/>
    </source>
</evidence>
<dbReference type="CDD" id="cd00037">
    <property type="entry name" value="CLECT"/>
    <property type="match status" value="2"/>
</dbReference>
<reference evidence="5" key="1">
    <citation type="submission" date="2023-10" db="EMBL/GenBank/DDBJ databases">
        <title>Genome assembly of Pristionchus species.</title>
        <authorList>
            <person name="Yoshida K."/>
            <person name="Sommer R.J."/>
        </authorList>
    </citation>
    <scope>NUCLEOTIDE SEQUENCE</scope>
    <source>
        <strain evidence="5">RS5133</strain>
    </source>
</reference>
<evidence type="ECO:0000313" key="5">
    <source>
        <dbReference type="EMBL" id="GMT12178.1"/>
    </source>
</evidence>
<accession>A0AAV5V172</accession>
<dbReference type="InterPro" id="IPR001304">
    <property type="entry name" value="C-type_lectin-like"/>
</dbReference>
<dbReference type="InterPro" id="IPR016186">
    <property type="entry name" value="C-type_lectin-like/link_sf"/>
</dbReference>
<dbReference type="SMART" id="SM00034">
    <property type="entry name" value="CLECT"/>
    <property type="match status" value="2"/>
</dbReference>
<dbReference type="PROSITE" id="PS01180">
    <property type="entry name" value="CUB"/>
    <property type="match status" value="1"/>
</dbReference>
<organism evidence="5 6">
    <name type="scientific">Pristionchus fissidentatus</name>
    <dbReference type="NCBI Taxonomy" id="1538716"/>
    <lineage>
        <taxon>Eukaryota</taxon>
        <taxon>Metazoa</taxon>
        <taxon>Ecdysozoa</taxon>
        <taxon>Nematoda</taxon>
        <taxon>Chromadorea</taxon>
        <taxon>Rhabditida</taxon>
        <taxon>Rhabditina</taxon>
        <taxon>Diplogasteromorpha</taxon>
        <taxon>Diplogasteroidea</taxon>
        <taxon>Neodiplogasteridae</taxon>
        <taxon>Pristionchus</taxon>
    </lineage>
</organism>
<dbReference type="Proteomes" id="UP001432322">
    <property type="component" value="Unassembled WGS sequence"/>
</dbReference>
<gene>
    <name evidence="5" type="ORF">PFISCL1PPCAC_3475</name>
</gene>
<dbReference type="InterPro" id="IPR016187">
    <property type="entry name" value="CTDL_fold"/>
</dbReference>
<keyword evidence="1" id="KW-1015">Disulfide bond</keyword>
<feature type="domain" description="C-type lectin" evidence="4">
    <location>
        <begin position="170"/>
        <end position="274"/>
    </location>
</feature>